<organism evidence="5 6">
    <name type="scientific">Stephania cephalantha</name>
    <dbReference type="NCBI Taxonomy" id="152367"/>
    <lineage>
        <taxon>Eukaryota</taxon>
        <taxon>Viridiplantae</taxon>
        <taxon>Streptophyta</taxon>
        <taxon>Embryophyta</taxon>
        <taxon>Tracheophyta</taxon>
        <taxon>Spermatophyta</taxon>
        <taxon>Magnoliopsida</taxon>
        <taxon>Ranunculales</taxon>
        <taxon>Menispermaceae</taxon>
        <taxon>Menispermoideae</taxon>
        <taxon>Cissampelideae</taxon>
        <taxon>Stephania</taxon>
    </lineage>
</organism>
<evidence type="ECO:0000313" key="5">
    <source>
        <dbReference type="EMBL" id="KAK9147715.1"/>
    </source>
</evidence>
<dbReference type="GO" id="GO:0009736">
    <property type="term" value="P:cytokinin-activated signaling pathway"/>
    <property type="evidence" value="ECO:0007669"/>
    <property type="project" value="InterPro"/>
</dbReference>
<feature type="region of interest" description="Disordered" evidence="3">
    <location>
        <begin position="341"/>
        <end position="381"/>
    </location>
</feature>
<protein>
    <recommendedName>
        <fullName evidence="4">Response regulatory domain-containing protein</fullName>
    </recommendedName>
</protein>
<proteinExistence type="predicted"/>
<dbReference type="Proteomes" id="UP001419268">
    <property type="component" value="Unassembled WGS sequence"/>
</dbReference>
<evidence type="ECO:0000256" key="3">
    <source>
        <dbReference type="SAM" id="MobiDB-lite"/>
    </source>
</evidence>
<dbReference type="GO" id="GO:0000160">
    <property type="term" value="P:phosphorelay signal transduction system"/>
    <property type="evidence" value="ECO:0007669"/>
    <property type="project" value="UniProtKB-KW"/>
</dbReference>
<dbReference type="CDD" id="cd17584">
    <property type="entry name" value="REC_typeB_ARR-like"/>
    <property type="match status" value="1"/>
</dbReference>
<feature type="compositionally biased region" description="Polar residues" evidence="3">
    <location>
        <begin position="367"/>
        <end position="381"/>
    </location>
</feature>
<dbReference type="Pfam" id="PF00072">
    <property type="entry name" value="Response_reg"/>
    <property type="match status" value="1"/>
</dbReference>
<keyword evidence="2" id="KW-0597">Phosphoprotein</keyword>
<dbReference type="SMART" id="SM00448">
    <property type="entry name" value="REC"/>
    <property type="match status" value="1"/>
</dbReference>
<evidence type="ECO:0000256" key="2">
    <source>
        <dbReference type="PROSITE-ProRule" id="PRU00169"/>
    </source>
</evidence>
<evidence type="ECO:0000259" key="4">
    <source>
        <dbReference type="PROSITE" id="PS50110"/>
    </source>
</evidence>
<feature type="region of interest" description="Disordered" evidence="3">
    <location>
        <begin position="392"/>
        <end position="411"/>
    </location>
</feature>
<reference evidence="5 6" key="1">
    <citation type="submission" date="2024-01" db="EMBL/GenBank/DDBJ databases">
        <title>Genome assemblies of Stephania.</title>
        <authorList>
            <person name="Yang L."/>
        </authorList>
    </citation>
    <scope>NUCLEOTIDE SEQUENCE [LARGE SCALE GENOMIC DNA]</scope>
    <source>
        <strain evidence="5">JXDWG</strain>
        <tissue evidence="5">Leaf</tissue>
    </source>
</reference>
<feature type="modified residue" description="4-aspartylphosphate" evidence="2">
    <location>
        <position position="188"/>
    </location>
</feature>
<dbReference type="PANTHER" id="PTHR43874">
    <property type="entry name" value="TWO-COMPONENT RESPONSE REGULATOR"/>
    <property type="match status" value="1"/>
</dbReference>
<evidence type="ECO:0000313" key="6">
    <source>
        <dbReference type="Proteomes" id="UP001419268"/>
    </source>
</evidence>
<feature type="compositionally biased region" description="Basic and acidic residues" evidence="3">
    <location>
        <begin position="271"/>
        <end position="299"/>
    </location>
</feature>
<sequence length="411" mass="46853">MTTFWWRRVKEEDLGEWGKRRRRRRSRWSGDAIKAGFMLPGRRGGREENVRKRGMGGVRGGVSGMFLWHKGGRRIWLRVAAAGAVIRVVRHWQLRASSLYCNGWKENDGIISETILFVGFIQFPHRHDVAIGKEVAEIGSNNDSASFPSGLRVLLVDDDPIFISVDEGLNALTVLRETKGAFDLVITDVHMPMMDGFALMEHIIREFKIPVIMMSADDKFKVVTRGLELGACFYLFKPLTLADVQNLWQHVVRKRKEYMLENNSACVHPSPPRDRDNTMREDTASSFHHDNSSMRDIQRGDNSSQRRMPRDVKHPRMMITNMFLEAIDTLGIEKIPAVHKEAEGRKPFNGPKEPKVPDREHPWLWNKSPNSSSAATRPLASTSRAAALVVAPQFRPQQRQPDRPCSLDPSE</sequence>
<name>A0AAP0PN07_9MAGN</name>
<keyword evidence="6" id="KW-1185">Reference proteome</keyword>
<dbReference type="AlphaFoldDB" id="A0AAP0PN07"/>
<feature type="region of interest" description="Disordered" evidence="3">
    <location>
        <begin position="263"/>
        <end position="314"/>
    </location>
</feature>
<accession>A0AAP0PN07</accession>
<comment type="caution">
    <text evidence="5">The sequence shown here is derived from an EMBL/GenBank/DDBJ whole genome shotgun (WGS) entry which is preliminary data.</text>
</comment>
<keyword evidence="1" id="KW-0902">Two-component regulatory system</keyword>
<dbReference type="SUPFAM" id="SSF52172">
    <property type="entry name" value="CheY-like"/>
    <property type="match status" value="1"/>
</dbReference>
<dbReference type="PANTHER" id="PTHR43874:SF19">
    <property type="entry name" value="RESPONSE REGULATOR 23-RELATED"/>
    <property type="match status" value="1"/>
</dbReference>
<dbReference type="InterPro" id="IPR011006">
    <property type="entry name" value="CheY-like_superfamily"/>
</dbReference>
<feature type="compositionally biased region" description="Basic and acidic residues" evidence="3">
    <location>
        <begin position="341"/>
        <end position="362"/>
    </location>
</feature>
<feature type="domain" description="Response regulatory" evidence="4">
    <location>
        <begin position="137"/>
        <end position="252"/>
    </location>
</feature>
<gene>
    <name evidence="5" type="ORF">Scep_006472</name>
</gene>
<evidence type="ECO:0000256" key="1">
    <source>
        <dbReference type="ARBA" id="ARBA00023012"/>
    </source>
</evidence>
<dbReference type="Gene3D" id="3.40.50.2300">
    <property type="match status" value="1"/>
</dbReference>
<dbReference type="InterPro" id="IPR045279">
    <property type="entry name" value="ARR-like"/>
</dbReference>
<dbReference type="EMBL" id="JBBNAG010000003">
    <property type="protein sequence ID" value="KAK9147715.1"/>
    <property type="molecule type" value="Genomic_DNA"/>
</dbReference>
<dbReference type="PROSITE" id="PS50110">
    <property type="entry name" value="RESPONSE_REGULATORY"/>
    <property type="match status" value="1"/>
</dbReference>
<dbReference type="InterPro" id="IPR001789">
    <property type="entry name" value="Sig_transdc_resp-reg_receiver"/>
</dbReference>